<feature type="chain" id="PRO_5012707535" evidence="1">
    <location>
        <begin position="27"/>
        <end position="781"/>
    </location>
</feature>
<evidence type="ECO:0000256" key="1">
    <source>
        <dbReference type="SAM" id="SignalP"/>
    </source>
</evidence>
<dbReference type="Gene3D" id="3.80.10.10">
    <property type="entry name" value="Ribonuclease Inhibitor"/>
    <property type="match status" value="1"/>
</dbReference>
<dbReference type="AlphaFoldDB" id="A0A1T4W247"/>
<keyword evidence="1" id="KW-0732">Signal</keyword>
<keyword evidence="3" id="KW-1185">Reference proteome</keyword>
<name>A0A1T4W247_9FIRM</name>
<dbReference type="InterPro" id="IPR032675">
    <property type="entry name" value="LRR_dom_sf"/>
</dbReference>
<reference evidence="2 3" key="1">
    <citation type="submission" date="2017-02" db="EMBL/GenBank/DDBJ databases">
        <authorList>
            <person name="Peterson S.W."/>
        </authorList>
    </citation>
    <scope>NUCLEOTIDE SEQUENCE [LARGE SCALE GENOMIC DNA]</scope>
    <source>
        <strain evidence="2 3">ATCC 35992</strain>
    </source>
</reference>
<dbReference type="InterPro" id="IPR026906">
    <property type="entry name" value="LRR_5"/>
</dbReference>
<sequence>MNKVKMILFAVLILCGMAIGPKQVKAADGDIKIEIYKNSDEDSYRKYYYYKNMQDNSFDELEGVSYDYKKQELTLNNCRVSGLSINVYNMDFEDFSIVLKGNSIIRTQGIDRPIRVYKDSSANAKKTNVVIKGDGKLYLYWDYTDLFPSRNYIENKYGDVVIDGPTVVMPQYDCGYYYNPAIVSNGFIMKSGKLDVTVYPYIKEESNNKVRYFYNSVIRAKEKIDILDGEFNVTYKYFKNDDKDVIINWVDYVVLDIYGYEPKGTDKVNLSVADELKEYVKVKKNYGLRFRILLEDGESVKEYDDPSCIDGLTWDAKSKILTMDNFECIWLEIKSENMHEKITINVKNKNIFHSKAYGIVIEDLDLTLIGDGSIKMTGGITASVRYYVAARTGDDGKARLVVDGPYLEIDDSYMYFDRFELKSGRIDMTVDWYKDVWVSDSLSLIRRSAIVVREGLVISGGTMYVKMDKIPKEYEDYDSLKLYPVIGVVGRDEYEDDYVIPEVRFEDCNVIFVDEYGAREEFIDYYYKINKEFEMTKSENVDFKYATDESEIKKISIDNYDVKVLINPCYYNGKPKTPKVQLGTLVEGVDYEVTYENNIEIGKAKAHINGIGLYTGKKTVEFDIIDKNGVVKPKKENASNPSNDDINSIFTDRNFKYRIISESSANAKYGKVEVVGLVNKNHKKVKIKNTVAFADKKYKITSIAKKAFKNNKKIKSVVIGKNVTKIGSKAFYNCKKLNKVVIKSKKLKKVGKKAFFKKGKEKVKFVVPKNIKKAYKKLFKF</sequence>
<protein>
    <submittedName>
        <fullName evidence="2">Leucine rich repeat-containing protein</fullName>
    </submittedName>
</protein>
<evidence type="ECO:0000313" key="3">
    <source>
        <dbReference type="Proteomes" id="UP000190814"/>
    </source>
</evidence>
<dbReference type="Proteomes" id="UP000190814">
    <property type="component" value="Unassembled WGS sequence"/>
</dbReference>
<dbReference type="EMBL" id="FUXZ01000014">
    <property type="protein sequence ID" value="SKA70781.1"/>
    <property type="molecule type" value="Genomic_DNA"/>
</dbReference>
<dbReference type="RefSeq" id="WP_078766940.1">
    <property type="nucleotide sequence ID" value="NZ_FUXZ01000014.1"/>
</dbReference>
<gene>
    <name evidence="2" type="ORF">SAMN02745111_02111</name>
</gene>
<proteinExistence type="predicted"/>
<organism evidence="2 3">
    <name type="scientific">Eubacterium uniforme</name>
    <dbReference type="NCBI Taxonomy" id="39495"/>
    <lineage>
        <taxon>Bacteria</taxon>
        <taxon>Bacillati</taxon>
        <taxon>Bacillota</taxon>
        <taxon>Clostridia</taxon>
        <taxon>Eubacteriales</taxon>
        <taxon>Eubacteriaceae</taxon>
        <taxon>Eubacterium</taxon>
    </lineage>
</organism>
<feature type="signal peptide" evidence="1">
    <location>
        <begin position="1"/>
        <end position="26"/>
    </location>
</feature>
<dbReference type="OrthoDB" id="1775889at2"/>
<dbReference type="STRING" id="39495.SAMN02745111_02111"/>
<accession>A0A1T4W247</accession>
<evidence type="ECO:0000313" key="2">
    <source>
        <dbReference type="EMBL" id="SKA70781.1"/>
    </source>
</evidence>
<dbReference type="Pfam" id="PF13306">
    <property type="entry name" value="LRR_5"/>
    <property type="match status" value="1"/>
</dbReference>